<dbReference type="CDD" id="cd05233">
    <property type="entry name" value="SDR_c"/>
    <property type="match status" value="1"/>
</dbReference>
<organism evidence="4 5">
    <name type="scientific">Raoultella planticola</name>
    <name type="common">Klebsiella planticola</name>
    <dbReference type="NCBI Taxonomy" id="575"/>
    <lineage>
        <taxon>Bacteria</taxon>
        <taxon>Pseudomonadati</taxon>
        <taxon>Pseudomonadota</taxon>
        <taxon>Gammaproteobacteria</taxon>
        <taxon>Enterobacterales</taxon>
        <taxon>Enterobacteriaceae</taxon>
        <taxon>Klebsiella/Raoultella group</taxon>
        <taxon>Raoultella</taxon>
    </lineage>
</organism>
<dbReference type="EMBL" id="CAADJE010000029">
    <property type="protein sequence ID" value="VFS86436.1"/>
    <property type="molecule type" value="Genomic_DNA"/>
</dbReference>
<dbReference type="Gene3D" id="3.40.50.720">
    <property type="entry name" value="NAD(P)-binding Rossmann-like Domain"/>
    <property type="match status" value="1"/>
</dbReference>
<dbReference type="InterPro" id="IPR002347">
    <property type="entry name" value="SDR_fam"/>
</dbReference>
<dbReference type="InterPro" id="IPR020904">
    <property type="entry name" value="Sc_DH/Rdtase_CS"/>
</dbReference>
<proteinExistence type="inferred from homology"/>
<reference evidence="4 5" key="1">
    <citation type="submission" date="2019-03" db="EMBL/GenBank/DDBJ databases">
        <authorList>
            <consortium name="Pathogen Informatics"/>
        </authorList>
    </citation>
    <scope>NUCLEOTIDE SEQUENCE [LARGE SCALE GENOMIC DNA]</scope>
    <source>
        <strain evidence="4 5">NCTC12998</strain>
    </source>
</reference>
<evidence type="ECO:0000313" key="4">
    <source>
        <dbReference type="EMBL" id="VFS86436.1"/>
    </source>
</evidence>
<dbReference type="AlphaFoldDB" id="A0A485CNW6"/>
<evidence type="ECO:0000313" key="5">
    <source>
        <dbReference type="Proteomes" id="UP000345637"/>
    </source>
</evidence>
<comment type="subunit">
    <text evidence="2">Homotetramer.</text>
</comment>
<dbReference type="Pfam" id="PF13561">
    <property type="entry name" value="adh_short_C2"/>
    <property type="match status" value="1"/>
</dbReference>
<dbReference type="PRINTS" id="PR00081">
    <property type="entry name" value="GDHRDH"/>
</dbReference>
<name>A0A485CNW6_RAOPL</name>
<dbReference type="PRINTS" id="PR00080">
    <property type="entry name" value="SDRFAMILY"/>
</dbReference>
<dbReference type="Proteomes" id="UP000345637">
    <property type="component" value="Unassembled WGS sequence"/>
</dbReference>
<sequence length="248" mass="25037">MQIELTGKRALVTGASRGIGRAIALSLAQAGADVVITYEKSADKAQAVADEIVALGRRGAAIQADSANAQAIQQAVTRTVETLGGLDILVNNAGIARGGPLESLSLEDIDALINVNIRGVVIAIPGSAAAPTRRRGALLISAVASPTASPRRGIAVYAMTKSALNSLTRGLARDLGPRGITVNLVHPGPTDSDMNPANGEQADSQRQLIAVGHYGQPDDVAAAVTFLASPAAGQISGTGLDVDGGLNA</sequence>
<protein>
    <submittedName>
        <fullName evidence="4">3-oxoacyl-[acyl-carrier-protein] reductase FabG</fullName>
        <ecNumber evidence="4">1.1.1.100</ecNumber>
    </submittedName>
</protein>
<evidence type="ECO:0000256" key="3">
    <source>
        <dbReference type="ARBA" id="ARBA00023002"/>
    </source>
</evidence>
<dbReference type="PROSITE" id="PS00061">
    <property type="entry name" value="ADH_SHORT"/>
    <property type="match status" value="1"/>
</dbReference>
<accession>A0A485CNW6</accession>
<keyword evidence="3 4" id="KW-0560">Oxidoreductase</keyword>
<dbReference type="PANTHER" id="PTHR43639:SF1">
    <property type="entry name" value="SHORT-CHAIN DEHYDROGENASE_REDUCTASE FAMILY PROTEIN"/>
    <property type="match status" value="1"/>
</dbReference>
<evidence type="ECO:0000256" key="1">
    <source>
        <dbReference type="ARBA" id="ARBA00006484"/>
    </source>
</evidence>
<evidence type="ECO:0000256" key="2">
    <source>
        <dbReference type="ARBA" id="ARBA00011881"/>
    </source>
</evidence>
<dbReference type="EC" id="1.1.1.100" evidence="4"/>
<gene>
    <name evidence="4" type="primary">fabG_13</name>
    <name evidence="4" type="ORF">NCTC12998_06210</name>
</gene>
<dbReference type="SUPFAM" id="SSF51735">
    <property type="entry name" value="NAD(P)-binding Rossmann-fold domains"/>
    <property type="match status" value="1"/>
</dbReference>
<comment type="similarity">
    <text evidence="1">Belongs to the short-chain dehydrogenases/reductases (SDR) family.</text>
</comment>
<dbReference type="GO" id="GO:0004316">
    <property type="term" value="F:3-oxoacyl-[acyl-carrier-protein] reductase (NADPH) activity"/>
    <property type="evidence" value="ECO:0007669"/>
    <property type="project" value="UniProtKB-EC"/>
</dbReference>
<dbReference type="PANTHER" id="PTHR43639">
    <property type="entry name" value="OXIDOREDUCTASE, SHORT-CHAIN DEHYDROGENASE/REDUCTASE FAMILY (AFU_ORTHOLOGUE AFUA_5G02870)"/>
    <property type="match status" value="1"/>
</dbReference>
<dbReference type="FunFam" id="3.40.50.720:FF:000084">
    <property type="entry name" value="Short-chain dehydrogenase reductase"/>
    <property type="match status" value="1"/>
</dbReference>
<dbReference type="InterPro" id="IPR036291">
    <property type="entry name" value="NAD(P)-bd_dom_sf"/>
</dbReference>